<organism evidence="2 3">
    <name type="scientific">Datura stramonium</name>
    <name type="common">Jimsonweed</name>
    <name type="synonym">Common thornapple</name>
    <dbReference type="NCBI Taxonomy" id="4076"/>
    <lineage>
        <taxon>Eukaryota</taxon>
        <taxon>Viridiplantae</taxon>
        <taxon>Streptophyta</taxon>
        <taxon>Embryophyta</taxon>
        <taxon>Tracheophyta</taxon>
        <taxon>Spermatophyta</taxon>
        <taxon>Magnoliopsida</taxon>
        <taxon>eudicotyledons</taxon>
        <taxon>Gunneridae</taxon>
        <taxon>Pentapetalae</taxon>
        <taxon>asterids</taxon>
        <taxon>lamiids</taxon>
        <taxon>Solanales</taxon>
        <taxon>Solanaceae</taxon>
        <taxon>Solanoideae</taxon>
        <taxon>Datureae</taxon>
        <taxon>Datura</taxon>
    </lineage>
</organism>
<proteinExistence type="predicted"/>
<comment type="caution">
    <text evidence="2">The sequence shown here is derived from an EMBL/GenBank/DDBJ whole genome shotgun (WGS) entry which is preliminary data.</text>
</comment>
<keyword evidence="3" id="KW-1185">Reference proteome</keyword>
<dbReference type="Proteomes" id="UP000823775">
    <property type="component" value="Unassembled WGS sequence"/>
</dbReference>
<feature type="region of interest" description="Disordered" evidence="1">
    <location>
        <begin position="1"/>
        <end position="20"/>
    </location>
</feature>
<dbReference type="PANTHER" id="PTHR31182">
    <property type="entry name" value="C2 NT-TYPE DOMAIN-CONTAINING PROTEIN"/>
    <property type="match status" value="1"/>
</dbReference>
<name>A0ABS8S8R1_DATST</name>
<evidence type="ECO:0000256" key="1">
    <source>
        <dbReference type="SAM" id="MobiDB-lite"/>
    </source>
</evidence>
<sequence>MSHQNWHKVEEDSAANQSSVSDFGDDNFAVGCWEQKEIISRDGQRKLQTQVFFASIDQRSEQAAGESACTALVAVIADWLHNNSSLMLIKSPGLSLFREGSLEWKTFVKMRPTGSNFLTNAIWRQSFKLKYAPFPLCQGSHLLGSFNRMVQCRLTISGRR</sequence>
<dbReference type="PANTHER" id="PTHR31182:SF15">
    <property type="entry name" value="F26K24.5 PROTEIN"/>
    <property type="match status" value="1"/>
</dbReference>
<evidence type="ECO:0000313" key="2">
    <source>
        <dbReference type="EMBL" id="MCD7455227.1"/>
    </source>
</evidence>
<evidence type="ECO:0000313" key="3">
    <source>
        <dbReference type="Proteomes" id="UP000823775"/>
    </source>
</evidence>
<accession>A0ABS8S8R1</accession>
<reference evidence="2 3" key="1">
    <citation type="journal article" date="2021" name="BMC Genomics">
        <title>Datura genome reveals duplications of psychoactive alkaloid biosynthetic genes and high mutation rate following tissue culture.</title>
        <authorList>
            <person name="Rajewski A."/>
            <person name="Carter-House D."/>
            <person name="Stajich J."/>
            <person name="Litt A."/>
        </authorList>
    </citation>
    <scope>NUCLEOTIDE SEQUENCE [LARGE SCALE GENOMIC DNA]</scope>
    <source>
        <strain evidence="2">AR-01</strain>
    </source>
</reference>
<gene>
    <name evidence="2" type="ORF">HAX54_027439</name>
</gene>
<protein>
    <submittedName>
        <fullName evidence="2">Uncharacterized protein</fullName>
    </submittedName>
</protein>
<dbReference type="EMBL" id="JACEIK010000333">
    <property type="protein sequence ID" value="MCD7455227.1"/>
    <property type="molecule type" value="Genomic_DNA"/>
</dbReference>